<dbReference type="Proteomes" id="UP000176050">
    <property type="component" value="Chromosome"/>
</dbReference>
<evidence type="ECO:0000259" key="2">
    <source>
        <dbReference type="SMART" id="SM00014"/>
    </source>
</evidence>
<dbReference type="OrthoDB" id="9773582at2"/>
<dbReference type="CDD" id="cd01610">
    <property type="entry name" value="PAP2_like"/>
    <property type="match status" value="1"/>
</dbReference>
<feature type="transmembrane region" description="Helical" evidence="1">
    <location>
        <begin position="69"/>
        <end position="91"/>
    </location>
</feature>
<feature type="domain" description="Phosphatidic acid phosphatase type 2/haloperoxidase" evidence="2">
    <location>
        <begin position="98"/>
        <end position="219"/>
    </location>
</feature>
<organism evidence="3 4">
    <name type="scientific">Urechidicola croceus</name>
    <dbReference type="NCBI Taxonomy" id="1850246"/>
    <lineage>
        <taxon>Bacteria</taxon>
        <taxon>Pseudomonadati</taxon>
        <taxon>Bacteroidota</taxon>
        <taxon>Flavobacteriia</taxon>
        <taxon>Flavobacteriales</taxon>
        <taxon>Flavobacteriaceae</taxon>
        <taxon>Urechidicola</taxon>
    </lineage>
</organism>
<accession>A0A1D8P8P0</accession>
<dbReference type="STRING" id="1850246.LPB138_09795"/>
<keyword evidence="1" id="KW-1133">Transmembrane helix</keyword>
<dbReference type="AlphaFoldDB" id="A0A1D8P8P0"/>
<dbReference type="KEGG" id="lul:LPB138_09795"/>
<proteinExistence type="predicted"/>
<feature type="transmembrane region" description="Helical" evidence="1">
    <location>
        <begin position="97"/>
        <end position="115"/>
    </location>
</feature>
<dbReference type="InterPro" id="IPR000326">
    <property type="entry name" value="PAP2/HPO"/>
</dbReference>
<dbReference type="PANTHER" id="PTHR14969">
    <property type="entry name" value="SPHINGOSINE-1-PHOSPHATE PHOSPHOHYDROLASE"/>
    <property type="match status" value="1"/>
</dbReference>
<dbReference type="PANTHER" id="PTHR14969:SF13">
    <property type="entry name" value="AT30094P"/>
    <property type="match status" value="1"/>
</dbReference>
<feature type="transmembrane region" description="Helical" evidence="1">
    <location>
        <begin position="22"/>
        <end position="48"/>
    </location>
</feature>
<feature type="transmembrane region" description="Helical" evidence="1">
    <location>
        <begin position="149"/>
        <end position="171"/>
    </location>
</feature>
<name>A0A1D8P8P0_9FLAO</name>
<dbReference type="RefSeq" id="WP_070237111.1">
    <property type="nucleotide sequence ID" value="NZ_CP017478.1"/>
</dbReference>
<evidence type="ECO:0000313" key="4">
    <source>
        <dbReference type="Proteomes" id="UP000176050"/>
    </source>
</evidence>
<evidence type="ECO:0000313" key="3">
    <source>
        <dbReference type="EMBL" id="AOW20947.1"/>
    </source>
</evidence>
<feature type="transmembrane region" description="Helical" evidence="1">
    <location>
        <begin position="201"/>
        <end position="220"/>
    </location>
</feature>
<keyword evidence="1" id="KW-0472">Membrane</keyword>
<protein>
    <recommendedName>
        <fullName evidence="2">Phosphatidic acid phosphatase type 2/haloperoxidase domain-containing protein</fullName>
    </recommendedName>
</protein>
<keyword evidence="4" id="KW-1185">Reference proteome</keyword>
<dbReference type="SMART" id="SM00014">
    <property type="entry name" value="acidPPc"/>
    <property type="match status" value="1"/>
</dbReference>
<dbReference type="Pfam" id="PF01569">
    <property type="entry name" value="PAP2"/>
    <property type="match status" value="1"/>
</dbReference>
<evidence type="ECO:0000256" key="1">
    <source>
        <dbReference type="SAM" id="Phobius"/>
    </source>
</evidence>
<reference evidence="3 4" key="1">
    <citation type="submission" date="2016-10" db="EMBL/GenBank/DDBJ databases">
        <title>Lutibacter sp. LPB0138, isolated from marine gastropod.</title>
        <authorList>
            <person name="Kim E."/>
            <person name="Yi H."/>
        </authorList>
    </citation>
    <scope>NUCLEOTIDE SEQUENCE [LARGE SCALE GENOMIC DNA]</scope>
    <source>
        <strain evidence="3 4">LPB0138</strain>
    </source>
</reference>
<dbReference type="InterPro" id="IPR036938">
    <property type="entry name" value="PAP2/HPO_sf"/>
</dbReference>
<gene>
    <name evidence="3" type="ORF">LPB138_09795</name>
</gene>
<dbReference type="SUPFAM" id="SSF48317">
    <property type="entry name" value="Acid phosphatase/Vanadium-dependent haloperoxidase"/>
    <property type="match status" value="1"/>
</dbReference>
<feature type="transmembrane region" description="Helical" evidence="1">
    <location>
        <begin position="177"/>
        <end position="196"/>
    </location>
</feature>
<keyword evidence="1" id="KW-0812">Transmembrane</keyword>
<dbReference type="EMBL" id="CP017478">
    <property type="protein sequence ID" value="AOW20947.1"/>
    <property type="molecule type" value="Genomic_DNA"/>
</dbReference>
<dbReference type="Gene3D" id="1.20.144.10">
    <property type="entry name" value="Phosphatidic acid phosphatase type 2/haloperoxidase"/>
    <property type="match status" value="1"/>
</dbReference>
<sequence length="226" mass="26239">MDSSKEIIWSENHKNKSINFNIVSYFINSNTVVISTLLILSIGLYYSSIIPKGDLLIYLNSLNSTFLDFLFKYTTYFGDAILYFPIVILFWFKNKNAILPLILLLVLQTAFVWFLKKIVFTNSLRPRAYLEEINLFEFMHKIEGIRINCYSSFPSGHTLTAFALAFFFIFVYKVDKWLQFIFALCAILAGISRVYLLQHYFIDVVIGGFLGIITAFLISLKYKLNN</sequence>